<evidence type="ECO:0000313" key="3">
    <source>
        <dbReference type="EMBL" id="CCH61030.1"/>
    </source>
</evidence>
<dbReference type="Proteomes" id="UP000002866">
    <property type="component" value="Chromosome 4"/>
</dbReference>
<evidence type="ECO:0000256" key="1">
    <source>
        <dbReference type="ARBA" id="ARBA00010925"/>
    </source>
</evidence>
<gene>
    <name evidence="3" type="primary">TBLA0D05370</name>
    <name evidence="3" type="ORF">TBLA_0D05370</name>
</gene>
<dbReference type="GeneID" id="14496066"/>
<evidence type="ECO:0000313" key="4">
    <source>
        <dbReference type="Proteomes" id="UP000002866"/>
    </source>
</evidence>
<accession>I2H3S8</accession>
<evidence type="ECO:0008006" key="5">
    <source>
        <dbReference type="Google" id="ProtNLM"/>
    </source>
</evidence>
<sequence>MFSNLLSAITGAREEPVIELTQLEKSKLLLKQTLTFETSLKAMDFVLDDKPEQGLLLLDQADNQADTVETSTVLARGVIEFLEATLGFEMDEMKKASETLARAEELSLKSKENSEKLNLKSSSSYAPGTLYAVTYTESCLLHALLMIFSESVIETAKALYKLRKVYFMLQEIFENMRKIEEEKKNNSETSEFPFIDLPYELTEEEKNDEEISTYIEMIQEMRNERLKGEHIGNSPSNERFRDELGLAAFKKLSLNNQKKTFSDSINGKQVSTVDEFISSGVSLCYGILQVVLSLIPPAIGAVLSVVGFKSSRIEGLRLLWNATQSRNVHGCISLLGLMLYYDGPYQFTDSDFDIPAKKITPSLENSEKGSEDENEVSDKVQKSNHTTDLNADLSEIDQLDEDTLLNGGKILEQAVLKTRAVFPNSALWLLNEAKLLASNGKLEEAVELMDSIDVTTIQMRQVKALFVFERAITLVHLREFERAAEDLLFLIDVSDWSHALYSFFAGACYLELWRCHELGIEKYDKAEFYKERATELIFKAPEYLGKRTFKQRNLPFDKFVSRKVTQYNQIKDLLSLDEPLDSIANSPVYELSYFYNSFNRMSLKNVNIAKRVITEYRNPAIDAKDKDAELVKNFLVSLVLRRLGDIKEGCDILDVRVLPEFFSLVNGKVVYVKKAEDPWLYPSALYERALFNWKLKGIDGLEEDKEWLTRAINYAGDYELSTRIGMKIKAALGRVEHSLS</sequence>
<evidence type="ECO:0000256" key="2">
    <source>
        <dbReference type="SAM" id="MobiDB-lite"/>
    </source>
</evidence>
<reference evidence="3 4" key="1">
    <citation type="journal article" date="2011" name="Proc. Natl. Acad. Sci. U.S.A.">
        <title>Evolutionary erosion of yeast sex chromosomes by mating-type switching accidents.</title>
        <authorList>
            <person name="Gordon J.L."/>
            <person name="Armisen D."/>
            <person name="Proux-Wera E."/>
            <person name="Oheigeartaigh S.S."/>
            <person name="Byrne K.P."/>
            <person name="Wolfe K.H."/>
        </authorList>
    </citation>
    <scope>NUCLEOTIDE SEQUENCE [LARGE SCALE GENOMIC DNA]</scope>
    <source>
        <strain evidence="4">ATCC 34711 / CBS 6284 / DSM 70876 / NBRC 10599 / NRRL Y-10934 / UCD 77-7</strain>
    </source>
</reference>
<dbReference type="SUPFAM" id="SSF48452">
    <property type="entry name" value="TPR-like"/>
    <property type="match status" value="1"/>
</dbReference>
<dbReference type="PANTHER" id="PTHR31859">
    <property type="entry name" value="TETRATRICOPEPTIDE REPEAT PROTEIN 39 FAMILY MEMBER"/>
    <property type="match status" value="1"/>
</dbReference>
<dbReference type="GO" id="GO:0005634">
    <property type="term" value="C:nucleus"/>
    <property type="evidence" value="ECO:0007669"/>
    <property type="project" value="TreeGrafter"/>
</dbReference>
<dbReference type="HOGENOM" id="CLU_014926_0_0_1"/>
<proteinExistence type="inferred from homology"/>
<dbReference type="OrthoDB" id="2154985at2759"/>
<dbReference type="RefSeq" id="XP_004180549.1">
    <property type="nucleotide sequence ID" value="XM_004180501.1"/>
</dbReference>
<organism evidence="3 4">
    <name type="scientific">Henningerozyma blattae (strain ATCC 34711 / CBS 6284 / DSM 70876 / NBRC 10599 / NRRL Y-10934 / UCD 77-7)</name>
    <name type="common">Yeast</name>
    <name type="synonym">Tetrapisispora blattae</name>
    <dbReference type="NCBI Taxonomy" id="1071380"/>
    <lineage>
        <taxon>Eukaryota</taxon>
        <taxon>Fungi</taxon>
        <taxon>Dikarya</taxon>
        <taxon>Ascomycota</taxon>
        <taxon>Saccharomycotina</taxon>
        <taxon>Saccharomycetes</taxon>
        <taxon>Saccharomycetales</taxon>
        <taxon>Saccharomycetaceae</taxon>
        <taxon>Henningerozyma</taxon>
    </lineage>
</organism>
<dbReference type="Pfam" id="PF10300">
    <property type="entry name" value="Iml2-TPR_39"/>
    <property type="match status" value="1"/>
</dbReference>
<comment type="similarity">
    <text evidence="1">Belongs to the IML2 family.</text>
</comment>
<dbReference type="PANTHER" id="PTHR31859:SF1">
    <property type="entry name" value="TETRATRICOPEPTIDE REPEAT PROTEIN 39C"/>
    <property type="match status" value="1"/>
</dbReference>
<dbReference type="InParanoid" id="I2H3S8"/>
<dbReference type="GO" id="GO:0005829">
    <property type="term" value="C:cytosol"/>
    <property type="evidence" value="ECO:0007669"/>
    <property type="project" value="TreeGrafter"/>
</dbReference>
<feature type="compositionally biased region" description="Basic and acidic residues" evidence="2">
    <location>
        <begin position="365"/>
        <end position="381"/>
    </location>
</feature>
<dbReference type="AlphaFoldDB" id="I2H3S8"/>
<dbReference type="InterPro" id="IPR011990">
    <property type="entry name" value="TPR-like_helical_dom_sf"/>
</dbReference>
<dbReference type="eggNOG" id="KOG3783">
    <property type="taxonomic scope" value="Eukaryota"/>
</dbReference>
<dbReference type="EMBL" id="HE806319">
    <property type="protein sequence ID" value="CCH61030.1"/>
    <property type="molecule type" value="Genomic_DNA"/>
</dbReference>
<protein>
    <recommendedName>
        <fullName evidence="5">Inclusion body clearance protein IML2</fullName>
    </recommendedName>
</protein>
<dbReference type="OMA" id="AFHSDIY"/>
<dbReference type="InterPro" id="IPR019412">
    <property type="entry name" value="IML2/TPR_39"/>
</dbReference>
<dbReference type="GO" id="GO:0005741">
    <property type="term" value="C:mitochondrial outer membrane"/>
    <property type="evidence" value="ECO:0007669"/>
    <property type="project" value="TreeGrafter"/>
</dbReference>
<keyword evidence="4" id="KW-1185">Reference proteome</keyword>
<dbReference type="KEGG" id="tbl:TBLA_0D05370"/>
<feature type="region of interest" description="Disordered" evidence="2">
    <location>
        <begin position="362"/>
        <end position="384"/>
    </location>
</feature>
<name>I2H3S8_HENB6</name>